<dbReference type="AlphaFoldDB" id="A0A1B0ADS2"/>
<name>A0A1B0ADS2_GLOPL</name>
<sequence length="183" mass="20924">MKKIVIENIISLGINQHCGGLTVKEFSYKSDTCEHCAVLSIKFIATTIVMIEILNQNVMSWKQKIFTETKTRNETVLIMSCDYVIFKKPLSENEKLSGQKPLNKLCSAWKCLQKLPNVFGLIRVWKGLHRQIKGSSFMLIINKLNIMAFGDGVLLGDHFLKSCEVEAKRKEKAKIFRELKESI</sequence>
<organism evidence="1 2">
    <name type="scientific">Glossina pallidipes</name>
    <name type="common">Tsetse fly</name>
    <dbReference type="NCBI Taxonomy" id="7398"/>
    <lineage>
        <taxon>Eukaryota</taxon>
        <taxon>Metazoa</taxon>
        <taxon>Ecdysozoa</taxon>
        <taxon>Arthropoda</taxon>
        <taxon>Hexapoda</taxon>
        <taxon>Insecta</taxon>
        <taxon>Pterygota</taxon>
        <taxon>Neoptera</taxon>
        <taxon>Endopterygota</taxon>
        <taxon>Diptera</taxon>
        <taxon>Brachycera</taxon>
        <taxon>Muscomorpha</taxon>
        <taxon>Hippoboscoidea</taxon>
        <taxon>Glossinidae</taxon>
        <taxon>Glossina</taxon>
    </lineage>
</organism>
<dbReference type="EnsemblMetazoa" id="GPAI042466-RA">
    <property type="protein sequence ID" value="GPAI042466-PA"/>
    <property type="gene ID" value="GPAI042466"/>
</dbReference>
<evidence type="ECO:0000313" key="1">
    <source>
        <dbReference type="EnsemblMetazoa" id="GPAI042466-PA"/>
    </source>
</evidence>
<protein>
    <submittedName>
        <fullName evidence="1">Uncharacterized protein</fullName>
    </submittedName>
</protein>
<reference evidence="2" key="1">
    <citation type="submission" date="2014-03" db="EMBL/GenBank/DDBJ databases">
        <authorList>
            <person name="Aksoy S."/>
            <person name="Warren W."/>
            <person name="Wilson R.K."/>
        </authorList>
    </citation>
    <scope>NUCLEOTIDE SEQUENCE [LARGE SCALE GENOMIC DNA]</scope>
    <source>
        <strain evidence="2">IAEA</strain>
    </source>
</reference>
<proteinExistence type="predicted"/>
<keyword evidence="2" id="KW-1185">Reference proteome</keyword>
<evidence type="ECO:0000313" key="2">
    <source>
        <dbReference type="Proteomes" id="UP000092445"/>
    </source>
</evidence>
<dbReference type="VEuPathDB" id="VectorBase:GPAI042466"/>
<reference evidence="1" key="2">
    <citation type="submission" date="2020-05" db="UniProtKB">
        <authorList>
            <consortium name="EnsemblMetazoa"/>
        </authorList>
    </citation>
    <scope>IDENTIFICATION</scope>
    <source>
        <strain evidence="1">IAEA</strain>
    </source>
</reference>
<dbReference type="Proteomes" id="UP000092445">
    <property type="component" value="Unassembled WGS sequence"/>
</dbReference>
<accession>A0A1B0ADS2</accession>